<proteinExistence type="predicted"/>
<accession>A0ACC1JGS5</accession>
<sequence length="181" mass="19297">MQALSIASQEQLPGEPPFVAQQTPSQLSPHATGAYGQLSMQQILQSNVPSTPVITGNSTINSIVDEQNKAIMKAMSKIREDTTLDDLYAQARLESPGLATGNHDVDKLIAQLKTKYATNGPNFDTSSLNPQQPGDVDVESIIAQFDTNYATNGPGFDTSTFDPQQLGDAVQEAFGMLLGGI</sequence>
<dbReference type="Proteomes" id="UP001150603">
    <property type="component" value="Unassembled WGS sequence"/>
</dbReference>
<keyword evidence="2" id="KW-1185">Reference proteome</keyword>
<evidence type="ECO:0000313" key="2">
    <source>
        <dbReference type="Proteomes" id="UP001150603"/>
    </source>
</evidence>
<evidence type="ECO:0000313" key="1">
    <source>
        <dbReference type="EMBL" id="KAJ1951057.1"/>
    </source>
</evidence>
<protein>
    <submittedName>
        <fullName evidence="1">Uncharacterized protein</fullName>
    </submittedName>
</protein>
<comment type="caution">
    <text evidence="1">The sequence shown here is derived from an EMBL/GenBank/DDBJ whole genome shotgun (WGS) entry which is preliminary data.</text>
</comment>
<dbReference type="EMBL" id="JANBPW010000068">
    <property type="protein sequence ID" value="KAJ1951057.1"/>
    <property type="molecule type" value="Genomic_DNA"/>
</dbReference>
<organism evidence="1 2">
    <name type="scientific">Linderina macrospora</name>
    <dbReference type="NCBI Taxonomy" id="4868"/>
    <lineage>
        <taxon>Eukaryota</taxon>
        <taxon>Fungi</taxon>
        <taxon>Fungi incertae sedis</taxon>
        <taxon>Zoopagomycota</taxon>
        <taxon>Kickxellomycotina</taxon>
        <taxon>Kickxellomycetes</taxon>
        <taxon>Kickxellales</taxon>
        <taxon>Kickxellaceae</taxon>
        <taxon>Linderina</taxon>
    </lineage>
</organism>
<gene>
    <name evidence="1" type="ORF">FBU59_000377</name>
</gene>
<reference evidence="1" key="1">
    <citation type="submission" date="2022-07" db="EMBL/GenBank/DDBJ databases">
        <title>Phylogenomic reconstructions and comparative analyses of Kickxellomycotina fungi.</title>
        <authorList>
            <person name="Reynolds N.K."/>
            <person name="Stajich J.E."/>
            <person name="Barry K."/>
            <person name="Grigoriev I.V."/>
            <person name="Crous P."/>
            <person name="Smith M.E."/>
        </authorList>
    </citation>
    <scope>NUCLEOTIDE SEQUENCE</scope>
    <source>
        <strain evidence="1">NRRL 5244</strain>
    </source>
</reference>
<name>A0ACC1JGS5_9FUNG</name>